<keyword evidence="3" id="KW-0378">Hydrolase</keyword>
<dbReference type="InterPro" id="IPR051167">
    <property type="entry name" value="Prolyl_oligopep/macrocyclase"/>
</dbReference>
<comment type="similarity">
    <text evidence="1">Belongs to the peptidase S9A family.</text>
</comment>
<gene>
    <name evidence="7" type="ORF">QYS49_15275</name>
</gene>
<dbReference type="EMBL" id="CP129971">
    <property type="protein sequence ID" value="WMN11471.1"/>
    <property type="molecule type" value="Genomic_DNA"/>
</dbReference>
<dbReference type="InterPro" id="IPR029058">
    <property type="entry name" value="AB_hydrolase_fold"/>
</dbReference>
<feature type="domain" description="Peptidase S9 prolyl oligopeptidase catalytic" evidence="5">
    <location>
        <begin position="505"/>
        <end position="720"/>
    </location>
</feature>
<dbReference type="Pfam" id="PF02897">
    <property type="entry name" value="Peptidase_S9_N"/>
    <property type="match status" value="1"/>
</dbReference>
<organism evidence="7 8">
    <name type="scientific">Marivirga salinarum</name>
    <dbReference type="NCBI Taxonomy" id="3059078"/>
    <lineage>
        <taxon>Bacteria</taxon>
        <taxon>Pseudomonadati</taxon>
        <taxon>Bacteroidota</taxon>
        <taxon>Cytophagia</taxon>
        <taxon>Cytophagales</taxon>
        <taxon>Marivirgaceae</taxon>
        <taxon>Marivirga</taxon>
    </lineage>
</organism>
<dbReference type="InterPro" id="IPR023302">
    <property type="entry name" value="Pept_S9A_N"/>
</dbReference>
<dbReference type="Pfam" id="PF00326">
    <property type="entry name" value="Peptidase_S9"/>
    <property type="match status" value="1"/>
</dbReference>
<reference evidence="7 8" key="1">
    <citation type="submission" date="2023-08" db="EMBL/GenBank/DDBJ databases">
        <title>Comparative genomics and taxonomic characterization of three novel marine species of genus Marivirga.</title>
        <authorList>
            <person name="Muhammad N."/>
            <person name="Kim S.-G."/>
        </authorList>
    </citation>
    <scope>NUCLEOTIDE SEQUENCE [LARGE SCALE GENOMIC DNA]</scope>
    <source>
        <strain evidence="7 8">BDSF4-3</strain>
    </source>
</reference>
<dbReference type="InterPro" id="IPR002471">
    <property type="entry name" value="Pept_S9_AS"/>
</dbReference>
<evidence type="ECO:0000313" key="8">
    <source>
        <dbReference type="Proteomes" id="UP001230496"/>
    </source>
</evidence>
<dbReference type="RefSeq" id="WP_308348722.1">
    <property type="nucleotide sequence ID" value="NZ_CP129971.1"/>
</dbReference>
<keyword evidence="8" id="KW-1185">Reference proteome</keyword>
<accession>A0AA51NDA2</accession>
<dbReference type="GO" id="GO:0005829">
    <property type="term" value="C:cytosol"/>
    <property type="evidence" value="ECO:0007669"/>
    <property type="project" value="TreeGrafter"/>
</dbReference>
<dbReference type="PRINTS" id="PR00862">
    <property type="entry name" value="PROLIGOPTASE"/>
</dbReference>
<evidence type="ECO:0000256" key="2">
    <source>
        <dbReference type="ARBA" id="ARBA00022670"/>
    </source>
</evidence>
<dbReference type="KEGG" id="msaa:QYS49_15275"/>
<sequence>MLRYTLFLAFYFFIYISVIAQKTYDYPNAPKSDHVDVYHGEEIADPYQWMENPDDPRLVEWLKEQNKLSEKQKRKQTHYWHLEEQVGKLYWGQKTEFTEDYEEEPELHSKYTFRYDFNRKYDAADVLYKIRDSRHNYKKLVDISDFNNNGETPHKVTSIISSEDHDLALVLLSKGGSDWREGYFYNLATGEKYPDTLKNVRNGSHFAWHKRGVFYDRYDQPKEGRELLDVPVGQALYYHELGTNQSQDKFIYQNSDASGARSFSYYLLDDEHIVLNHYYNIRGEFYSALSTAKINLNSSFLLKNFLLFPEDSESFFKVEAIDESDTTYIRTNLDAANGKIMKTSIHSRNQLKSFIPEYDMDLRTMNPLGKNHVGAVYRKDGIYSALIFDKQGELIKRINFPEGKKVNYFSQWNKDAQYVQFSVSSFYHPAIWYQMSLEDFSMKPIVKIQVPFDADDFETRYVKFKSKDGTEVPMYITCKKDLKLNGNNPTILYGYGGYGNTIEPHYRKTMALWLLHGGVYAVPNIRGGGAEGADWGLAGRNLNKQTAIDDFIAAAEYLIGEKYTNRGSIAAKGSSHGGMLVAAAAIQKPNLFKAVVAEAGPYDMLRKEYFTSGGKQINLKEYGSVENEKEYQNLKSYSPLHNIKEEEYYPNFLLVTGENDDRVPPLHSFKFLAALQEKGSSNSLYQLYTVRGAGHGAAISIKENIDKMMFVEHFLFDQLGLRFW</sequence>
<name>A0AA51NDA2_9BACT</name>
<feature type="domain" description="Peptidase S9A N-terminal" evidence="6">
    <location>
        <begin position="27"/>
        <end position="443"/>
    </location>
</feature>
<dbReference type="Gene3D" id="2.130.10.120">
    <property type="entry name" value="Prolyl oligopeptidase, N-terminal domain"/>
    <property type="match status" value="1"/>
</dbReference>
<keyword evidence="4" id="KW-0720">Serine protease</keyword>
<evidence type="ECO:0000256" key="4">
    <source>
        <dbReference type="ARBA" id="ARBA00022825"/>
    </source>
</evidence>
<evidence type="ECO:0000256" key="3">
    <source>
        <dbReference type="ARBA" id="ARBA00022801"/>
    </source>
</evidence>
<evidence type="ECO:0000259" key="5">
    <source>
        <dbReference type="Pfam" id="PF00326"/>
    </source>
</evidence>
<dbReference type="PROSITE" id="PS00708">
    <property type="entry name" value="PRO_ENDOPEP_SER"/>
    <property type="match status" value="1"/>
</dbReference>
<dbReference type="GO" id="GO:0006508">
    <property type="term" value="P:proteolysis"/>
    <property type="evidence" value="ECO:0007669"/>
    <property type="project" value="UniProtKB-KW"/>
</dbReference>
<evidence type="ECO:0000259" key="6">
    <source>
        <dbReference type="Pfam" id="PF02897"/>
    </source>
</evidence>
<dbReference type="GO" id="GO:0004252">
    <property type="term" value="F:serine-type endopeptidase activity"/>
    <property type="evidence" value="ECO:0007669"/>
    <property type="project" value="InterPro"/>
</dbReference>
<protein>
    <submittedName>
        <fullName evidence="7">Prolyl oligopeptidase family serine peptidase</fullName>
    </submittedName>
</protein>
<dbReference type="Gene3D" id="3.40.50.1820">
    <property type="entry name" value="alpha/beta hydrolase"/>
    <property type="match status" value="1"/>
</dbReference>
<evidence type="ECO:0000313" key="7">
    <source>
        <dbReference type="EMBL" id="WMN11471.1"/>
    </source>
</evidence>
<evidence type="ECO:0000256" key="1">
    <source>
        <dbReference type="ARBA" id="ARBA00005228"/>
    </source>
</evidence>
<dbReference type="PANTHER" id="PTHR42881:SF13">
    <property type="entry name" value="PROLYL ENDOPEPTIDASE"/>
    <property type="match status" value="1"/>
</dbReference>
<dbReference type="InterPro" id="IPR002470">
    <property type="entry name" value="Peptidase_S9A"/>
</dbReference>
<dbReference type="InterPro" id="IPR001375">
    <property type="entry name" value="Peptidase_S9_cat"/>
</dbReference>
<dbReference type="SUPFAM" id="SSF53474">
    <property type="entry name" value="alpha/beta-Hydrolases"/>
    <property type="match status" value="1"/>
</dbReference>
<dbReference type="AlphaFoldDB" id="A0AA51NDA2"/>
<keyword evidence="2" id="KW-0645">Protease</keyword>
<dbReference type="GO" id="GO:0070012">
    <property type="term" value="F:oligopeptidase activity"/>
    <property type="evidence" value="ECO:0007669"/>
    <property type="project" value="TreeGrafter"/>
</dbReference>
<proteinExistence type="inferred from homology"/>
<dbReference type="PANTHER" id="PTHR42881">
    <property type="entry name" value="PROLYL ENDOPEPTIDASE"/>
    <property type="match status" value="1"/>
</dbReference>
<dbReference type="Proteomes" id="UP001230496">
    <property type="component" value="Chromosome"/>
</dbReference>
<dbReference type="SUPFAM" id="SSF50993">
    <property type="entry name" value="Peptidase/esterase 'gauge' domain"/>
    <property type="match status" value="1"/>
</dbReference>